<evidence type="ECO:0000259" key="2">
    <source>
        <dbReference type="Pfam" id="PF12697"/>
    </source>
</evidence>
<keyword evidence="1 3" id="KW-0378">Hydrolase</keyword>
<dbReference type="InterPro" id="IPR050266">
    <property type="entry name" value="AB_hydrolase_sf"/>
</dbReference>
<protein>
    <submittedName>
        <fullName evidence="3">Alpha/beta hydrolase</fullName>
    </submittedName>
</protein>
<dbReference type="InterPro" id="IPR029058">
    <property type="entry name" value="AB_hydrolase_fold"/>
</dbReference>
<gene>
    <name evidence="3" type="ORF">NLU14_07690</name>
</gene>
<dbReference type="PRINTS" id="PR00111">
    <property type="entry name" value="ABHYDROLASE"/>
</dbReference>
<dbReference type="SUPFAM" id="SSF53474">
    <property type="entry name" value="alpha/beta-Hydrolases"/>
    <property type="match status" value="1"/>
</dbReference>
<comment type="caution">
    <text evidence="3">The sequence shown here is derived from an EMBL/GenBank/DDBJ whole genome shotgun (WGS) entry which is preliminary data.</text>
</comment>
<evidence type="ECO:0000313" key="4">
    <source>
        <dbReference type="Proteomes" id="UP001143391"/>
    </source>
</evidence>
<evidence type="ECO:0000256" key="1">
    <source>
        <dbReference type="ARBA" id="ARBA00022801"/>
    </source>
</evidence>
<dbReference type="EMBL" id="JANCMW010000003">
    <property type="protein sequence ID" value="MDF0750112.1"/>
    <property type="molecule type" value="Genomic_DNA"/>
</dbReference>
<dbReference type="RefSeq" id="WP_275705633.1">
    <property type="nucleotide sequence ID" value="NZ_JANCMW010000003.1"/>
</dbReference>
<dbReference type="Proteomes" id="UP001143391">
    <property type="component" value="Unassembled WGS sequence"/>
</dbReference>
<keyword evidence="4" id="KW-1185">Reference proteome</keyword>
<sequence length="275" mass="29774">MNDARSAETSAPRFGANLGHGWVSFLESGEGEPVLFLHGLNGNASSWQDQLSELAPRMNMVAWDAPGYGKSDAAGTTVEALARVAIEFARRVWPGSVNVVGHSMGGLVAMKMSVLEPGLVKRLVLSCTHPGHGLGQSGGANERYRRRLEELRDLPPEVYGERRAKGMLPEGTSEEVFRKVARIAAESRSEGVANAAWAIQTEDLTPELAKIQAPTLVITCDQDRVAPLKKAEPLLETIPDVRHLELSGLGHAPYIEDARRYNSALSEFLLGGSQR</sequence>
<accession>A0ABT5Y8W0</accession>
<name>A0ABT5Y8W0_9GAMM</name>
<dbReference type="Gene3D" id="3.40.50.1820">
    <property type="entry name" value="alpha/beta hydrolase"/>
    <property type="match status" value="1"/>
</dbReference>
<dbReference type="InterPro" id="IPR000073">
    <property type="entry name" value="AB_hydrolase_1"/>
</dbReference>
<organism evidence="3 4">
    <name type="scientific">Marinobacter iranensis</name>
    <dbReference type="NCBI Taxonomy" id="2962607"/>
    <lineage>
        <taxon>Bacteria</taxon>
        <taxon>Pseudomonadati</taxon>
        <taxon>Pseudomonadota</taxon>
        <taxon>Gammaproteobacteria</taxon>
        <taxon>Pseudomonadales</taxon>
        <taxon>Marinobacteraceae</taxon>
        <taxon>Marinobacter</taxon>
    </lineage>
</organism>
<dbReference type="GO" id="GO:0016787">
    <property type="term" value="F:hydrolase activity"/>
    <property type="evidence" value="ECO:0007669"/>
    <property type="project" value="UniProtKB-KW"/>
</dbReference>
<reference evidence="3" key="1">
    <citation type="submission" date="2022-07" db="EMBL/GenBank/DDBJ databases">
        <title>Marinobacter iranensis a new bacterium isolate from a hipersaline lake in Iran.</title>
        <authorList>
            <person name="Mohammad A.M.A."/>
            <person name="Cristina S.-P."/>
            <person name="Antonio V."/>
        </authorList>
    </citation>
    <scope>NUCLEOTIDE SEQUENCE</scope>
    <source>
        <strain evidence="3">71-i</strain>
    </source>
</reference>
<proteinExistence type="predicted"/>
<dbReference type="PANTHER" id="PTHR43798:SF31">
    <property type="entry name" value="AB HYDROLASE SUPERFAMILY PROTEIN YCLE"/>
    <property type="match status" value="1"/>
</dbReference>
<dbReference type="Pfam" id="PF12697">
    <property type="entry name" value="Abhydrolase_6"/>
    <property type="match status" value="1"/>
</dbReference>
<feature type="domain" description="AB hydrolase-1" evidence="2">
    <location>
        <begin position="34"/>
        <end position="262"/>
    </location>
</feature>
<dbReference type="PANTHER" id="PTHR43798">
    <property type="entry name" value="MONOACYLGLYCEROL LIPASE"/>
    <property type="match status" value="1"/>
</dbReference>
<evidence type="ECO:0000313" key="3">
    <source>
        <dbReference type="EMBL" id="MDF0750112.1"/>
    </source>
</evidence>